<dbReference type="InterPro" id="IPR020183">
    <property type="entry name" value="Uncharacterised_RC0048"/>
</dbReference>
<evidence type="ECO:0000313" key="2">
    <source>
        <dbReference type="Proteomes" id="UP000001311"/>
    </source>
</evidence>
<dbReference type="HOGENOM" id="CLU_622379_0_0_5"/>
<organism evidence="1 2">
    <name type="scientific">Rickettsia massiliae (strain Mtu5)</name>
    <dbReference type="NCBI Taxonomy" id="416276"/>
    <lineage>
        <taxon>Bacteria</taxon>
        <taxon>Pseudomonadati</taxon>
        <taxon>Pseudomonadota</taxon>
        <taxon>Alphaproteobacteria</taxon>
        <taxon>Rickettsiales</taxon>
        <taxon>Rickettsiaceae</taxon>
        <taxon>Rickettsieae</taxon>
        <taxon>Rickettsia</taxon>
        <taxon>spotted fever group</taxon>
    </lineage>
</organism>
<accession>A8F0D9</accession>
<proteinExistence type="predicted"/>
<dbReference type="KEGG" id="rms:RMA_0056"/>
<protein>
    <submittedName>
        <fullName evidence="1">Uncharacterized protein</fullName>
    </submittedName>
</protein>
<sequence>MFKMTSIYHILDRVPAIYKQDMEIEYEHLAMQLIKSGKLRIDTDDCCNFARFTEPALNISLMVSQEELTSPHLIPETTKLFQNLYRNSASDQKIKSIFDNLKKQIQKLQPVKKEVTEMLARIFVQSAHPIVIRWLLLNKTEVFLTYSHNIGDMMDMVSWQRVGGNSGMQSTNGKDVAIFVSCGGNPFAENNKDHPTYGNGFAAAARLQIIAAQELGHFADIKRDDKGRQITRHSANFSGTKATDKVRIARKNDIIHCHNLLSKLLKAGMQKQLDYETKLKFYNANKVSGLKVYAIKFMIFIYKFRLLNYSSRNNLIFVRKFKTDEYMALMIYAMFKDMQANLSPAADVYKNKNPEIEEAIACIEALARVPQQAVKWGYLTTKETMHDLYKIYYNEVIPSLITSYNAVTGENYQRDFKKPKSNFFSKINIFSNKKLVLKPVREL</sequence>
<evidence type="ECO:0000313" key="1">
    <source>
        <dbReference type="EMBL" id="ABV84375.1"/>
    </source>
</evidence>
<keyword evidence="2" id="KW-1185">Reference proteome</keyword>
<gene>
    <name evidence="1" type="ordered locus">RMA_0056</name>
</gene>
<reference evidence="1 2" key="1">
    <citation type="journal article" date="2007" name="Genome Res.">
        <title>Lateral gene transfer between obligate intracellular bacteria: evidence from the Rickettsia massiliae genome.</title>
        <authorList>
            <person name="Blanc G."/>
            <person name="Ogata H."/>
            <person name="Robert C."/>
            <person name="Audic S."/>
            <person name="Claverie J.-M."/>
            <person name="Raoult D."/>
        </authorList>
    </citation>
    <scope>NUCLEOTIDE SEQUENCE [LARGE SCALE GENOMIC DNA]</scope>
    <source>
        <strain evidence="2">Mtu5</strain>
    </source>
</reference>
<dbReference type="AlphaFoldDB" id="A8F0D9"/>
<name>A8F0D9_RICM5</name>
<dbReference type="EMBL" id="CP000683">
    <property type="protein sequence ID" value="ABV84375.1"/>
    <property type="molecule type" value="Genomic_DNA"/>
</dbReference>
<dbReference type="Pfam" id="PF10871">
    <property type="entry name" value="DUF2748"/>
    <property type="match status" value="1"/>
</dbReference>
<dbReference type="Proteomes" id="UP000001311">
    <property type="component" value="Chromosome"/>
</dbReference>